<accession>A0A6M3KDG8</accession>
<reference evidence="1" key="1">
    <citation type="submission" date="2020-03" db="EMBL/GenBank/DDBJ databases">
        <title>The deep terrestrial virosphere.</title>
        <authorList>
            <person name="Holmfeldt K."/>
            <person name="Nilsson E."/>
            <person name="Simone D."/>
            <person name="Lopez-Fernandez M."/>
            <person name="Wu X."/>
            <person name="de Brujin I."/>
            <person name="Lundin D."/>
            <person name="Andersson A."/>
            <person name="Bertilsson S."/>
            <person name="Dopson M."/>
        </authorList>
    </citation>
    <scope>NUCLEOTIDE SEQUENCE</scope>
    <source>
        <strain evidence="1">MM415A00851</strain>
    </source>
</reference>
<proteinExistence type="predicted"/>
<name>A0A6M3KDG8_9ZZZZ</name>
<dbReference type="AlphaFoldDB" id="A0A6M3KDG8"/>
<gene>
    <name evidence="1" type="ORF">MM415A00851_0009</name>
</gene>
<sequence>MTILDNPYQGVNMEDAFDKWWEANQERFQHLQFNDKDIAYAAYLKGFGMGEKEKEA</sequence>
<organism evidence="1">
    <name type="scientific">viral metagenome</name>
    <dbReference type="NCBI Taxonomy" id="1070528"/>
    <lineage>
        <taxon>unclassified sequences</taxon>
        <taxon>metagenomes</taxon>
        <taxon>organismal metagenomes</taxon>
    </lineage>
</organism>
<dbReference type="EMBL" id="MT142388">
    <property type="protein sequence ID" value="QJA79605.1"/>
    <property type="molecule type" value="Genomic_DNA"/>
</dbReference>
<protein>
    <submittedName>
        <fullName evidence="1">Uncharacterized protein</fullName>
    </submittedName>
</protein>
<evidence type="ECO:0000313" key="1">
    <source>
        <dbReference type="EMBL" id="QJA79605.1"/>
    </source>
</evidence>